<gene>
    <name evidence="1" type="ORF">FCIRC_11692</name>
</gene>
<dbReference type="Proteomes" id="UP000572754">
    <property type="component" value="Unassembled WGS sequence"/>
</dbReference>
<protein>
    <submittedName>
        <fullName evidence="1">Speckle-type POZ</fullName>
    </submittedName>
</protein>
<reference evidence="1 2" key="2">
    <citation type="submission" date="2020-05" db="EMBL/GenBank/DDBJ databases">
        <title>Identification and distribution of gene clusters putatively required for synthesis of sphingolipid metabolism inhibitors in phylogenetically diverse species of the filamentous fungus Fusarium.</title>
        <authorList>
            <person name="Kim H.-S."/>
            <person name="Busman M."/>
            <person name="Brown D.W."/>
            <person name="Divon H."/>
            <person name="Uhlig S."/>
            <person name="Proctor R.H."/>
        </authorList>
    </citation>
    <scope>NUCLEOTIDE SEQUENCE [LARGE SCALE GENOMIC DNA]</scope>
    <source>
        <strain evidence="1 2">NRRL 25331</strain>
    </source>
</reference>
<proteinExistence type="predicted"/>
<dbReference type="AlphaFoldDB" id="A0A8H5T2P2"/>
<organism evidence="1 2">
    <name type="scientific">Fusarium circinatum</name>
    <name type="common">Pitch canker fungus</name>
    <name type="synonym">Gibberella circinata</name>
    <dbReference type="NCBI Taxonomy" id="48490"/>
    <lineage>
        <taxon>Eukaryota</taxon>
        <taxon>Fungi</taxon>
        <taxon>Dikarya</taxon>
        <taxon>Ascomycota</taxon>
        <taxon>Pezizomycotina</taxon>
        <taxon>Sordariomycetes</taxon>
        <taxon>Hypocreomycetidae</taxon>
        <taxon>Hypocreales</taxon>
        <taxon>Nectriaceae</taxon>
        <taxon>Fusarium</taxon>
        <taxon>Fusarium fujikuroi species complex</taxon>
    </lineage>
</organism>
<evidence type="ECO:0000313" key="1">
    <source>
        <dbReference type="EMBL" id="KAF5661823.1"/>
    </source>
</evidence>
<reference evidence="2" key="1">
    <citation type="journal article" date="2020" name="BMC Genomics">
        <title>Correction to: Identification and distribution of gene clusters required for synthesis of sphingolipid metabolism inhibitors in diverse species of the filamentous fungus Fusarium.</title>
        <authorList>
            <person name="Kim H.S."/>
            <person name="Lohmar J.M."/>
            <person name="Busman M."/>
            <person name="Brown D.W."/>
            <person name="Naumann T.A."/>
            <person name="Divon H.H."/>
            <person name="Lysoe E."/>
            <person name="Uhlig S."/>
            <person name="Proctor R.H."/>
        </authorList>
    </citation>
    <scope>NUCLEOTIDE SEQUENCE [LARGE SCALE GENOMIC DNA]</scope>
    <source>
        <strain evidence="2">NRRL 25331</strain>
    </source>
</reference>
<comment type="caution">
    <text evidence="1">The sequence shown here is derived from an EMBL/GenBank/DDBJ whole genome shotgun (WGS) entry which is preliminary data.</text>
</comment>
<name>A0A8H5T2P2_FUSCI</name>
<dbReference type="EMBL" id="JAAQPE010000476">
    <property type="protein sequence ID" value="KAF5661823.1"/>
    <property type="molecule type" value="Genomic_DNA"/>
</dbReference>
<evidence type="ECO:0000313" key="2">
    <source>
        <dbReference type="Proteomes" id="UP000572754"/>
    </source>
</evidence>
<accession>A0A8H5T2P2</accession>
<sequence>MSTANRDSEIRSVIASATARYIEELASSQALRAIDLEHQLTIEILEACGKRIQKVMEDLSAAHKLQNQQKDVIHKLEEDRDFTATKLRVIFEQLKSTSKCRNCKKDFGCYIAENPSPFGRGSVYMIRCEGCQCRHQ</sequence>
<keyword evidence="2" id="KW-1185">Reference proteome</keyword>